<gene>
    <name evidence="2" type="ORF">GSONMT00050806001</name>
</gene>
<reference evidence="2" key="1">
    <citation type="journal article" date="2014" name="Nat. Commun.">
        <title>The rainbow trout genome provides novel insights into evolution after whole-genome duplication in vertebrates.</title>
        <authorList>
            <person name="Berthelot C."/>
            <person name="Brunet F."/>
            <person name="Chalopin D."/>
            <person name="Juanchich A."/>
            <person name="Bernard M."/>
            <person name="Noel B."/>
            <person name="Bento P."/>
            <person name="Da Silva C."/>
            <person name="Labadie K."/>
            <person name="Alberti A."/>
            <person name="Aury J.M."/>
            <person name="Louis A."/>
            <person name="Dehais P."/>
            <person name="Bardou P."/>
            <person name="Montfort J."/>
            <person name="Klopp C."/>
            <person name="Cabau C."/>
            <person name="Gaspin C."/>
            <person name="Thorgaard G.H."/>
            <person name="Boussaha M."/>
            <person name="Quillet E."/>
            <person name="Guyomard R."/>
            <person name="Galiana D."/>
            <person name="Bobe J."/>
            <person name="Volff J.N."/>
            <person name="Genet C."/>
            <person name="Wincker P."/>
            <person name="Jaillon O."/>
            <person name="Roest Crollius H."/>
            <person name="Guiguen Y."/>
        </authorList>
    </citation>
    <scope>NUCLEOTIDE SEQUENCE [LARGE SCALE GENOMIC DNA]</scope>
</reference>
<dbReference type="SUPFAM" id="SSF51726">
    <property type="entry name" value="UROD/MetE-like"/>
    <property type="match status" value="2"/>
</dbReference>
<dbReference type="PANTHER" id="PTHR21091">
    <property type="entry name" value="METHYLTETRAHYDROFOLATE:HOMOCYSTEINE METHYLTRANSFERASE RELATED"/>
    <property type="match status" value="1"/>
</dbReference>
<evidence type="ECO:0000313" key="2">
    <source>
        <dbReference type="EMBL" id="CDQ71939.1"/>
    </source>
</evidence>
<dbReference type="InterPro" id="IPR038071">
    <property type="entry name" value="UROD/MetE-like_sf"/>
</dbReference>
<organism evidence="2 3">
    <name type="scientific">Oncorhynchus mykiss</name>
    <name type="common">Rainbow trout</name>
    <name type="synonym">Salmo gairdneri</name>
    <dbReference type="NCBI Taxonomy" id="8022"/>
    <lineage>
        <taxon>Eukaryota</taxon>
        <taxon>Metazoa</taxon>
        <taxon>Chordata</taxon>
        <taxon>Craniata</taxon>
        <taxon>Vertebrata</taxon>
        <taxon>Euteleostomi</taxon>
        <taxon>Actinopterygii</taxon>
        <taxon>Neopterygii</taxon>
        <taxon>Teleostei</taxon>
        <taxon>Protacanthopterygii</taxon>
        <taxon>Salmoniformes</taxon>
        <taxon>Salmonidae</taxon>
        <taxon>Salmoninae</taxon>
        <taxon>Oncorhynchus</taxon>
    </lineage>
</organism>
<feature type="domain" description="Uroporphyrinogen decarboxylase (URO-D)" evidence="1">
    <location>
        <begin position="33"/>
        <end position="42"/>
    </location>
</feature>
<dbReference type="GO" id="GO:0004853">
    <property type="term" value="F:uroporphyrinogen decarboxylase activity"/>
    <property type="evidence" value="ECO:0007669"/>
    <property type="project" value="InterPro"/>
</dbReference>
<name>A0A060X3N9_ONCMY</name>
<sequence length="368" mass="41541">MDKDDLILPKDFPKLKNDAFLLACRGQETPHVPVWCMRQAGRYLPGGPHTLISLSRHPGTTSLPSFLCLPMTCHWHETHHVCPCMLMIQPYMHQQPQIMKSLKPLTKSYSLAIIAWNSLPPHMAQMNSKPGLKNRYSNTSRHNASPLFDLDSFLLVFTCKLTYLFVEFRESRAGKDFFATCRSPAACCELTLQVIIACVKPARFTTKHRSIDGEHSLHVFFLQPLRRFPFDAAIIFSDILVIPQVRDVLSEAGLSLSLIVFAKDGHYGLEDLSQSHYEVVGLDWTIDPRSARERTGGKVSLQGNMDPCALYAPKERIYEIVKKMLEGFGTRGYIANLGHGLYPDMDPENVGAFVEAVHAHSRHLLNLK</sequence>
<dbReference type="AlphaFoldDB" id="A0A060X3N9"/>
<evidence type="ECO:0000259" key="1">
    <source>
        <dbReference type="PROSITE" id="PS00906"/>
    </source>
</evidence>
<dbReference type="EMBL" id="FR904801">
    <property type="protein sequence ID" value="CDQ71939.1"/>
    <property type="molecule type" value="Genomic_DNA"/>
</dbReference>
<dbReference type="STRING" id="8022.A0A060X3N9"/>
<dbReference type="Gene3D" id="3.20.20.210">
    <property type="match status" value="2"/>
</dbReference>
<evidence type="ECO:0000313" key="3">
    <source>
        <dbReference type="Proteomes" id="UP000193380"/>
    </source>
</evidence>
<dbReference type="PaxDb" id="8022-A0A060X3N9"/>
<dbReference type="PROSITE" id="PS00906">
    <property type="entry name" value="UROD_1"/>
    <property type="match status" value="1"/>
</dbReference>
<accession>A0A060X3N9</accession>
<dbReference type="InterPro" id="IPR000257">
    <property type="entry name" value="Uroporphyrinogen_deCOase"/>
</dbReference>
<dbReference type="Proteomes" id="UP000193380">
    <property type="component" value="Unassembled WGS sequence"/>
</dbReference>
<reference evidence="2" key="2">
    <citation type="submission" date="2014-03" db="EMBL/GenBank/DDBJ databases">
        <authorList>
            <person name="Genoscope - CEA"/>
        </authorList>
    </citation>
    <scope>NUCLEOTIDE SEQUENCE</scope>
</reference>
<proteinExistence type="predicted"/>
<dbReference type="GO" id="GO:0005829">
    <property type="term" value="C:cytosol"/>
    <property type="evidence" value="ECO:0007669"/>
    <property type="project" value="TreeGrafter"/>
</dbReference>
<protein>
    <recommendedName>
        <fullName evidence="1">Uroporphyrinogen decarboxylase (URO-D) domain-containing protein</fullName>
    </recommendedName>
</protein>
<dbReference type="Pfam" id="PF01208">
    <property type="entry name" value="URO-D"/>
    <property type="match status" value="2"/>
</dbReference>
<dbReference type="PANTHER" id="PTHR21091:SF169">
    <property type="entry name" value="UROPORPHYRINOGEN DECARBOXYLASE"/>
    <property type="match status" value="1"/>
</dbReference>
<dbReference type="GO" id="GO:0006783">
    <property type="term" value="P:heme biosynthetic process"/>
    <property type="evidence" value="ECO:0007669"/>
    <property type="project" value="TreeGrafter"/>
</dbReference>